<dbReference type="InterPro" id="IPR000210">
    <property type="entry name" value="BTB/POZ_dom"/>
</dbReference>
<feature type="compositionally biased region" description="Acidic residues" evidence="2">
    <location>
        <begin position="283"/>
        <end position="293"/>
    </location>
</feature>
<keyword evidence="6" id="KW-1185">Reference proteome</keyword>
<comment type="caution">
    <text evidence="5">The sequence shown here is derived from an EMBL/GenBank/DDBJ whole genome shotgun (WGS) entry which is preliminary data.</text>
</comment>
<feature type="compositionally biased region" description="Acidic residues" evidence="2">
    <location>
        <begin position="265"/>
        <end position="275"/>
    </location>
</feature>
<dbReference type="SMART" id="SM00355">
    <property type="entry name" value="ZnF_C2H2"/>
    <property type="match status" value="7"/>
</dbReference>
<feature type="domain" description="BTB" evidence="3">
    <location>
        <begin position="73"/>
        <end position="137"/>
    </location>
</feature>
<dbReference type="Pfam" id="PF00651">
    <property type="entry name" value="BTB"/>
    <property type="match status" value="1"/>
</dbReference>
<evidence type="ECO:0000256" key="1">
    <source>
        <dbReference type="PROSITE-ProRule" id="PRU00042"/>
    </source>
</evidence>
<feature type="compositionally biased region" description="Basic and acidic residues" evidence="2">
    <location>
        <begin position="214"/>
        <end position="227"/>
    </location>
</feature>
<dbReference type="PANTHER" id="PTHR46105:SF28">
    <property type="entry name" value="ZINC FINGER PROTEIN 37-LIKE"/>
    <property type="match status" value="1"/>
</dbReference>
<dbReference type="SMART" id="SM00225">
    <property type="entry name" value="BTB"/>
    <property type="match status" value="1"/>
</dbReference>
<dbReference type="Proteomes" id="UP001162483">
    <property type="component" value="Unassembled WGS sequence"/>
</dbReference>
<feature type="compositionally biased region" description="Low complexity" evidence="2">
    <location>
        <begin position="251"/>
        <end position="264"/>
    </location>
</feature>
<feature type="region of interest" description="Disordered" evidence="2">
    <location>
        <begin position="1"/>
        <end position="41"/>
    </location>
</feature>
<sequence>MKKRRKIMTKMHISSSDGKEKSAVPDIPSVQCDPGPSPVVGASDQRKVLSSLNYNKNLLKYLNDDRQRQASFCDLVIVVEGKEFQVHKVVVAVGSSYFHACLTKNPNMDVVTLEHVNSSIFQHLLNFLYTSEFLVLETEISLVLEAAKFLDIIDAVKLLAAESDILPPIDNQLVPNVTDEAAHKLNNSHKCPFCERNFCYKKTLENHMDKAHKLDTTDVSKDSDSSPRKSTRKRKSPQKYDDGEDLESDSGESSSDLGKSSQESTDPEDSDSEMQEESHAVEDNDQSVEEEYGGEVSGGDEGQNIGEREECEQKNENSVSFGKFPEGLAPIVLQINNKRTLKCPKCDKVFDRFGKYESHTRVHTGEKPFQCDICNLRYSTKSNLTVHRKRHNNETEIPRKDHKCPFCSKLHASRKTLVKHVRRFHAENAQEFIAIKRLKSEGWKCDICNKSFTRRPHLEEHMILHSQDKPFKCTYCDEHFKSRFKRLRHQEKYHLGPFPCDICGRQFNDSGNLRRHIEYTHCGKGSIAALSVGNQ</sequence>
<feature type="domain" description="C2H2-type" evidence="4">
    <location>
        <begin position="402"/>
        <end position="430"/>
    </location>
</feature>
<dbReference type="CDD" id="cd18226">
    <property type="entry name" value="BTB_POZ_ZBTB41"/>
    <property type="match status" value="1"/>
</dbReference>
<organism evidence="5 6">
    <name type="scientific">Staurois parvus</name>
    <dbReference type="NCBI Taxonomy" id="386267"/>
    <lineage>
        <taxon>Eukaryota</taxon>
        <taxon>Metazoa</taxon>
        <taxon>Chordata</taxon>
        <taxon>Craniata</taxon>
        <taxon>Vertebrata</taxon>
        <taxon>Euteleostomi</taxon>
        <taxon>Amphibia</taxon>
        <taxon>Batrachia</taxon>
        <taxon>Anura</taxon>
        <taxon>Neobatrachia</taxon>
        <taxon>Ranoidea</taxon>
        <taxon>Ranidae</taxon>
        <taxon>Staurois</taxon>
    </lineage>
</organism>
<evidence type="ECO:0000313" key="5">
    <source>
        <dbReference type="EMBL" id="CAI9606718.1"/>
    </source>
</evidence>
<feature type="domain" description="C2H2-type" evidence="4">
    <location>
        <begin position="443"/>
        <end position="470"/>
    </location>
</feature>
<protein>
    <submittedName>
        <fullName evidence="5">Uncharacterized protein</fullName>
    </submittedName>
</protein>
<name>A0ABN9GBC9_9NEOB</name>
<dbReference type="InterPro" id="IPR013087">
    <property type="entry name" value="Znf_C2H2_type"/>
</dbReference>
<feature type="domain" description="C2H2-type" evidence="4">
    <location>
        <begin position="369"/>
        <end position="396"/>
    </location>
</feature>
<dbReference type="Pfam" id="PF00096">
    <property type="entry name" value="zf-C2H2"/>
    <property type="match status" value="4"/>
</dbReference>
<dbReference type="InterPro" id="IPR050457">
    <property type="entry name" value="ZnFinger_BTB_dom_contain"/>
</dbReference>
<evidence type="ECO:0000259" key="3">
    <source>
        <dbReference type="PROSITE" id="PS50097"/>
    </source>
</evidence>
<feature type="domain" description="C2H2-type" evidence="4">
    <location>
        <begin position="189"/>
        <end position="217"/>
    </location>
</feature>
<feature type="region of interest" description="Disordered" evidence="2">
    <location>
        <begin position="214"/>
        <end position="320"/>
    </location>
</feature>
<dbReference type="SUPFAM" id="SSF54695">
    <property type="entry name" value="POZ domain"/>
    <property type="match status" value="1"/>
</dbReference>
<dbReference type="PROSITE" id="PS50097">
    <property type="entry name" value="BTB"/>
    <property type="match status" value="1"/>
</dbReference>
<proteinExistence type="predicted"/>
<feature type="domain" description="C2H2-type" evidence="4">
    <location>
        <begin position="471"/>
        <end position="499"/>
    </location>
</feature>
<keyword evidence="1" id="KW-0862">Zinc</keyword>
<feature type="domain" description="C2H2-type" evidence="4">
    <location>
        <begin position="341"/>
        <end position="368"/>
    </location>
</feature>
<evidence type="ECO:0000256" key="2">
    <source>
        <dbReference type="SAM" id="MobiDB-lite"/>
    </source>
</evidence>
<keyword evidence="1" id="KW-0479">Metal-binding</keyword>
<dbReference type="PANTHER" id="PTHR46105">
    <property type="entry name" value="AGAP004733-PA"/>
    <property type="match status" value="1"/>
</dbReference>
<feature type="domain" description="C2H2-type" evidence="4">
    <location>
        <begin position="498"/>
        <end position="526"/>
    </location>
</feature>
<dbReference type="InterPro" id="IPR011333">
    <property type="entry name" value="SKP1/BTB/POZ_sf"/>
</dbReference>
<evidence type="ECO:0000313" key="6">
    <source>
        <dbReference type="Proteomes" id="UP001162483"/>
    </source>
</evidence>
<reference evidence="5" key="1">
    <citation type="submission" date="2023-05" db="EMBL/GenBank/DDBJ databases">
        <authorList>
            <person name="Stuckert A."/>
        </authorList>
    </citation>
    <scope>NUCLEOTIDE SEQUENCE</scope>
</reference>
<evidence type="ECO:0000259" key="4">
    <source>
        <dbReference type="PROSITE" id="PS50157"/>
    </source>
</evidence>
<dbReference type="PROSITE" id="PS50157">
    <property type="entry name" value="ZINC_FINGER_C2H2_2"/>
    <property type="match status" value="7"/>
</dbReference>
<dbReference type="EMBL" id="CATNWA010018329">
    <property type="protein sequence ID" value="CAI9606718.1"/>
    <property type="molecule type" value="Genomic_DNA"/>
</dbReference>
<gene>
    <name evidence="5" type="ORF">SPARVUS_LOCUS13830747</name>
</gene>
<dbReference type="SUPFAM" id="SSF57667">
    <property type="entry name" value="beta-beta-alpha zinc fingers"/>
    <property type="match status" value="3"/>
</dbReference>
<dbReference type="Gene3D" id="3.30.160.60">
    <property type="entry name" value="Classic Zinc Finger"/>
    <property type="match status" value="4"/>
</dbReference>
<feature type="compositionally biased region" description="Basic and acidic residues" evidence="2">
    <location>
        <begin position="306"/>
        <end position="315"/>
    </location>
</feature>
<keyword evidence="1" id="KW-0863">Zinc-finger</keyword>
<accession>A0ABN9GBC9</accession>
<dbReference type="Gene3D" id="3.30.710.10">
    <property type="entry name" value="Potassium Channel Kv1.1, Chain A"/>
    <property type="match status" value="1"/>
</dbReference>
<dbReference type="PROSITE" id="PS00028">
    <property type="entry name" value="ZINC_FINGER_C2H2_1"/>
    <property type="match status" value="6"/>
</dbReference>
<dbReference type="InterPro" id="IPR036236">
    <property type="entry name" value="Znf_C2H2_sf"/>
</dbReference>